<feature type="modified residue" description="4-aspartylphosphate" evidence="5">
    <location>
        <position position="58"/>
    </location>
</feature>
<organism evidence="8 9">
    <name type="scientific">Paenibacillus solanacearum</name>
    <dbReference type="NCBI Taxonomy" id="2048548"/>
    <lineage>
        <taxon>Bacteria</taxon>
        <taxon>Bacillati</taxon>
        <taxon>Bacillota</taxon>
        <taxon>Bacilli</taxon>
        <taxon>Bacillales</taxon>
        <taxon>Paenibacillaceae</taxon>
        <taxon>Paenibacillus</taxon>
    </lineage>
</organism>
<keyword evidence="1 5" id="KW-0597">Phosphoprotein</keyword>
<dbReference type="SMART" id="SM00421">
    <property type="entry name" value="HTH_LUXR"/>
    <property type="match status" value="1"/>
</dbReference>
<dbReference type="InterPro" id="IPR058245">
    <property type="entry name" value="NreC/VraR/RcsB-like_REC"/>
</dbReference>
<gene>
    <name evidence="8" type="primary">nreC_1</name>
    <name evidence="8" type="ORF">PAESOLCIP111_00950</name>
</gene>
<dbReference type="Proteomes" id="UP000693672">
    <property type="component" value="Unassembled WGS sequence"/>
</dbReference>
<dbReference type="SMART" id="SM00448">
    <property type="entry name" value="REC"/>
    <property type="match status" value="1"/>
</dbReference>
<keyword evidence="9" id="KW-1185">Reference proteome</keyword>
<evidence type="ECO:0000256" key="3">
    <source>
        <dbReference type="ARBA" id="ARBA00023125"/>
    </source>
</evidence>
<evidence type="ECO:0000259" key="7">
    <source>
        <dbReference type="PROSITE" id="PS50110"/>
    </source>
</evidence>
<accession>A0A916JVL9</accession>
<name>A0A916JVL9_9BACL</name>
<dbReference type="InterPro" id="IPR039420">
    <property type="entry name" value="WalR-like"/>
</dbReference>
<dbReference type="PROSITE" id="PS50043">
    <property type="entry name" value="HTH_LUXR_2"/>
    <property type="match status" value="1"/>
</dbReference>
<dbReference type="GO" id="GO:0003677">
    <property type="term" value="F:DNA binding"/>
    <property type="evidence" value="ECO:0007669"/>
    <property type="project" value="UniProtKB-KW"/>
</dbReference>
<evidence type="ECO:0000313" key="8">
    <source>
        <dbReference type="EMBL" id="CAG7607362.1"/>
    </source>
</evidence>
<dbReference type="PROSITE" id="PS50110">
    <property type="entry name" value="RESPONSE_REGULATORY"/>
    <property type="match status" value="1"/>
</dbReference>
<keyword evidence="2" id="KW-0805">Transcription regulation</keyword>
<dbReference type="InterPro" id="IPR000792">
    <property type="entry name" value="Tscrpt_reg_LuxR_C"/>
</dbReference>
<dbReference type="RefSeq" id="WP_218090782.1">
    <property type="nucleotide sequence ID" value="NZ_CAJVAS010000003.1"/>
</dbReference>
<dbReference type="AlphaFoldDB" id="A0A916JVL9"/>
<dbReference type="GO" id="GO:0000160">
    <property type="term" value="P:phosphorelay signal transduction system"/>
    <property type="evidence" value="ECO:0007669"/>
    <property type="project" value="InterPro"/>
</dbReference>
<dbReference type="EMBL" id="CAJVAS010000003">
    <property type="protein sequence ID" value="CAG7607362.1"/>
    <property type="molecule type" value="Genomic_DNA"/>
</dbReference>
<comment type="caution">
    <text evidence="8">The sequence shown here is derived from an EMBL/GenBank/DDBJ whole genome shotgun (WGS) entry which is preliminary data.</text>
</comment>
<proteinExistence type="predicted"/>
<dbReference type="InterPro" id="IPR001789">
    <property type="entry name" value="Sig_transdc_resp-reg_receiver"/>
</dbReference>
<keyword evidence="4" id="KW-0804">Transcription</keyword>
<reference evidence="8" key="1">
    <citation type="submission" date="2021-06" db="EMBL/GenBank/DDBJ databases">
        <authorList>
            <person name="Criscuolo A."/>
        </authorList>
    </citation>
    <scope>NUCLEOTIDE SEQUENCE</scope>
    <source>
        <strain evidence="8">CIP111600</strain>
    </source>
</reference>
<dbReference type="Pfam" id="PF00196">
    <property type="entry name" value="GerE"/>
    <property type="match status" value="1"/>
</dbReference>
<dbReference type="CDD" id="cd17535">
    <property type="entry name" value="REC_NarL-like"/>
    <property type="match status" value="1"/>
</dbReference>
<evidence type="ECO:0000259" key="6">
    <source>
        <dbReference type="PROSITE" id="PS50043"/>
    </source>
</evidence>
<dbReference type="CDD" id="cd06170">
    <property type="entry name" value="LuxR_C_like"/>
    <property type="match status" value="1"/>
</dbReference>
<evidence type="ECO:0000256" key="2">
    <source>
        <dbReference type="ARBA" id="ARBA00023015"/>
    </source>
</evidence>
<feature type="domain" description="HTH luxR-type" evidence="6">
    <location>
        <begin position="155"/>
        <end position="220"/>
    </location>
</feature>
<protein>
    <submittedName>
        <fullName evidence="8">Oxygen regulatory protein NreC</fullName>
    </submittedName>
</protein>
<dbReference type="Pfam" id="PF00072">
    <property type="entry name" value="Response_reg"/>
    <property type="match status" value="1"/>
</dbReference>
<dbReference type="PANTHER" id="PTHR43214">
    <property type="entry name" value="TWO-COMPONENT RESPONSE REGULATOR"/>
    <property type="match status" value="1"/>
</dbReference>
<evidence type="ECO:0000256" key="5">
    <source>
        <dbReference type="PROSITE-ProRule" id="PRU00169"/>
    </source>
</evidence>
<sequence length="228" mass="25986">MTEHNIRIVIADDMEAHRRRLERVIAQSGTMQCVAAAATGYEAVMQAAMHQPDVVLLDIEMESQYAGIEAAKQINEKLPHIKIIVLTVHKDDNFIFAAFQSGIHDYLLKTAANEEILDAIRSAYHNQSPIRPMIAEKIREEFARVKRTESSLLFVIQIISELTPSELQVLRQLCEGKSRKAIAEERSVEYETIKKQINSILKKFKLSSISDVIRSVNELRIFETLKKL</sequence>
<evidence type="ECO:0000256" key="4">
    <source>
        <dbReference type="ARBA" id="ARBA00023163"/>
    </source>
</evidence>
<keyword evidence="3" id="KW-0238">DNA-binding</keyword>
<evidence type="ECO:0000313" key="9">
    <source>
        <dbReference type="Proteomes" id="UP000693672"/>
    </source>
</evidence>
<evidence type="ECO:0000256" key="1">
    <source>
        <dbReference type="ARBA" id="ARBA00022553"/>
    </source>
</evidence>
<feature type="domain" description="Response regulatory" evidence="7">
    <location>
        <begin position="7"/>
        <end position="124"/>
    </location>
</feature>
<dbReference type="GO" id="GO:0006355">
    <property type="term" value="P:regulation of DNA-templated transcription"/>
    <property type="evidence" value="ECO:0007669"/>
    <property type="project" value="InterPro"/>
</dbReference>